<dbReference type="InParanoid" id="A0A0D0E9B3"/>
<gene>
    <name evidence="1" type="ORF">PAXRUDRAFT_369586</name>
</gene>
<reference evidence="1 2" key="1">
    <citation type="submission" date="2014-04" db="EMBL/GenBank/DDBJ databases">
        <authorList>
            <consortium name="DOE Joint Genome Institute"/>
            <person name="Kuo A."/>
            <person name="Kohler A."/>
            <person name="Jargeat P."/>
            <person name="Nagy L.G."/>
            <person name="Floudas D."/>
            <person name="Copeland A."/>
            <person name="Barry K.W."/>
            <person name="Cichocki N."/>
            <person name="Veneault-Fourrey C."/>
            <person name="LaButti K."/>
            <person name="Lindquist E.A."/>
            <person name="Lipzen A."/>
            <person name="Lundell T."/>
            <person name="Morin E."/>
            <person name="Murat C."/>
            <person name="Sun H."/>
            <person name="Tunlid A."/>
            <person name="Henrissat B."/>
            <person name="Grigoriev I.V."/>
            <person name="Hibbett D.S."/>
            <person name="Martin F."/>
            <person name="Nordberg H.P."/>
            <person name="Cantor M.N."/>
            <person name="Hua S.X."/>
        </authorList>
    </citation>
    <scope>NUCLEOTIDE SEQUENCE [LARGE SCALE GENOMIC DNA]</scope>
    <source>
        <strain evidence="1 2">Ve08.2h10</strain>
    </source>
</reference>
<evidence type="ECO:0000313" key="1">
    <source>
        <dbReference type="EMBL" id="KIK95625.1"/>
    </source>
</evidence>
<dbReference type="Proteomes" id="UP000054538">
    <property type="component" value="Unassembled WGS sequence"/>
</dbReference>
<reference evidence="2" key="2">
    <citation type="submission" date="2015-01" db="EMBL/GenBank/DDBJ databases">
        <title>Evolutionary Origins and Diversification of the Mycorrhizal Mutualists.</title>
        <authorList>
            <consortium name="DOE Joint Genome Institute"/>
            <consortium name="Mycorrhizal Genomics Consortium"/>
            <person name="Kohler A."/>
            <person name="Kuo A."/>
            <person name="Nagy L.G."/>
            <person name="Floudas D."/>
            <person name="Copeland A."/>
            <person name="Barry K.W."/>
            <person name="Cichocki N."/>
            <person name="Veneault-Fourrey C."/>
            <person name="LaButti K."/>
            <person name="Lindquist E.A."/>
            <person name="Lipzen A."/>
            <person name="Lundell T."/>
            <person name="Morin E."/>
            <person name="Murat C."/>
            <person name="Riley R."/>
            <person name="Ohm R."/>
            <person name="Sun H."/>
            <person name="Tunlid A."/>
            <person name="Henrissat B."/>
            <person name="Grigoriev I.V."/>
            <person name="Hibbett D.S."/>
            <person name="Martin F."/>
        </authorList>
    </citation>
    <scope>NUCLEOTIDE SEQUENCE [LARGE SCALE GENOMIC DNA]</scope>
    <source>
        <strain evidence="2">Ve08.2h10</strain>
    </source>
</reference>
<accession>A0A0D0E9B3</accession>
<name>A0A0D0E9B3_9AGAM</name>
<keyword evidence="2" id="KW-1185">Reference proteome</keyword>
<proteinExistence type="predicted"/>
<evidence type="ECO:0000313" key="2">
    <source>
        <dbReference type="Proteomes" id="UP000054538"/>
    </source>
</evidence>
<dbReference type="HOGENOM" id="CLU_1938830_0_0_1"/>
<dbReference type="AlphaFoldDB" id="A0A0D0E9B3"/>
<dbReference type="EMBL" id="KN825031">
    <property type="protein sequence ID" value="KIK95625.1"/>
    <property type="molecule type" value="Genomic_DNA"/>
</dbReference>
<protein>
    <submittedName>
        <fullName evidence="1">Uncharacterized protein</fullName>
    </submittedName>
</protein>
<sequence length="130" mass="14143">MISVSAAEPHFHRGLCSEATLFLEAKAMPRDEFFPSSATLPSHLYDVAHECELEGVSTAYRRDSKARQPAKRVLRTLGPCAPFSSADLLVRLRLVCSWGLDRLNCLAIPYLNKHSSGTTDVKPGTGASGI</sequence>
<organism evidence="1 2">
    <name type="scientific">Paxillus rubicundulus Ve08.2h10</name>
    <dbReference type="NCBI Taxonomy" id="930991"/>
    <lineage>
        <taxon>Eukaryota</taxon>
        <taxon>Fungi</taxon>
        <taxon>Dikarya</taxon>
        <taxon>Basidiomycota</taxon>
        <taxon>Agaricomycotina</taxon>
        <taxon>Agaricomycetes</taxon>
        <taxon>Agaricomycetidae</taxon>
        <taxon>Boletales</taxon>
        <taxon>Paxilineae</taxon>
        <taxon>Paxillaceae</taxon>
        <taxon>Paxillus</taxon>
    </lineage>
</organism>